<evidence type="ECO:0000313" key="3">
    <source>
        <dbReference type="Proteomes" id="UP000445000"/>
    </source>
</evidence>
<dbReference type="InterPro" id="IPR001296">
    <property type="entry name" value="Glyco_trans_1"/>
</dbReference>
<dbReference type="Pfam" id="PF00534">
    <property type="entry name" value="Glycos_transf_1"/>
    <property type="match status" value="1"/>
</dbReference>
<dbReference type="Proteomes" id="UP000445000">
    <property type="component" value="Unassembled WGS sequence"/>
</dbReference>
<feature type="domain" description="Glycosyl transferase family 1" evidence="1">
    <location>
        <begin position="187"/>
        <end position="355"/>
    </location>
</feature>
<dbReference type="RefSeq" id="WP_161814959.1">
    <property type="nucleotide sequence ID" value="NZ_BLJN01000006.1"/>
</dbReference>
<name>A0A829YJF0_9GAMM</name>
<dbReference type="Gene3D" id="3.40.50.2000">
    <property type="entry name" value="Glycogen Phosphorylase B"/>
    <property type="match status" value="2"/>
</dbReference>
<comment type="caution">
    <text evidence="2">The sequence shown here is derived from an EMBL/GenBank/DDBJ whole genome shotgun (WGS) entry which is preliminary data.</text>
</comment>
<protein>
    <recommendedName>
        <fullName evidence="1">Glycosyl transferase family 1 domain-containing protein</fullName>
    </recommendedName>
</protein>
<dbReference type="SUPFAM" id="SSF53756">
    <property type="entry name" value="UDP-Glycosyltransferase/glycogen phosphorylase"/>
    <property type="match status" value="1"/>
</dbReference>
<gene>
    <name evidence="2" type="ORF">GCM10011487_53290</name>
</gene>
<evidence type="ECO:0000313" key="2">
    <source>
        <dbReference type="EMBL" id="GFE83329.1"/>
    </source>
</evidence>
<dbReference type="AlphaFoldDB" id="A0A829YJF0"/>
<evidence type="ECO:0000259" key="1">
    <source>
        <dbReference type="Pfam" id="PF00534"/>
    </source>
</evidence>
<dbReference type="GO" id="GO:1901135">
    <property type="term" value="P:carbohydrate derivative metabolic process"/>
    <property type="evidence" value="ECO:0007669"/>
    <property type="project" value="UniProtKB-ARBA"/>
</dbReference>
<proteinExistence type="predicted"/>
<accession>A0A829YJF0</accession>
<sequence length="391" mass="43809">MKVALFATPFGQGGQMHIHCRRYLRLLQLAGCDVTLVEHSGFQSPPIPGVDQRTYPRRMRRLDPLLTTRALSFLHKRRLEPLLRSANADLCHIQWVDERVIDVSLAGGRPLVAFAWGSDLNVPLRMSPTNPARQRIGAVLRELDLLIVDCDDSAAVANELAGMEVPVASLPIGIDTQLFQPDLPKERAEWRQRFQIEPDALVFLSGRQLGAIYRPAEIIEAFARMPAAARQRSYLIMRIFGHSVGTSLRSLQQLTRSLDIEQRIRWVGGMPYERQPGLFVAADFMVNFPQMDAFPVTFLESLACGVPVLTNRLKSYESNGATPYLTFAQEDSVAALSATMSAALDDVQALQAQAARGREHVVRNFDERISAAQLKEIYDSVLLRHSARNRR</sequence>
<keyword evidence="3" id="KW-1185">Reference proteome</keyword>
<dbReference type="CDD" id="cd03801">
    <property type="entry name" value="GT4_PimA-like"/>
    <property type="match status" value="1"/>
</dbReference>
<reference evidence="3" key="1">
    <citation type="submission" date="2020-01" db="EMBL/GenBank/DDBJ databases">
        <title>'Steroidobacter agaridevorans' sp. nov., agar-degrading bacteria isolated from rhizosphere soils.</title>
        <authorList>
            <person name="Ikenaga M."/>
            <person name="Kataoka M."/>
            <person name="Murouchi A."/>
            <person name="Katsuragi S."/>
            <person name="Sakai M."/>
        </authorList>
    </citation>
    <scope>NUCLEOTIDE SEQUENCE [LARGE SCALE GENOMIC DNA]</scope>
    <source>
        <strain evidence="3">YU21-B</strain>
    </source>
</reference>
<dbReference type="PANTHER" id="PTHR12526">
    <property type="entry name" value="GLYCOSYLTRANSFERASE"/>
    <property type="match status" value="1"/>
</dbReference>
<dbReference type="GO" id="GO:0016757">
    <property type="term" value="F:glycosyltransferase activity"/>
    <property type="evidence" value="ECO:0007669"/>
    <property type="project" value="InterPro"/>
</dbReference>
<dbReference type="EMBL" id="BLJN01000006">
    <property type="protein sequence ID" value="GFE83329.1"/>
    <property type="molecule type" value="Genomic_DNA"/>
</dbReference>
<organism evidence="2 3">
    <name type="scientific">Steroidobacter agaridevorans</name>
    <dbReference type="NCBI Taxonomy" id="2695856"/>
    <lineage>
        <taxon>Bacteria</taxon>
        <taxon>Pseudomonadati</taxon>
        <taxon>Pseudomonadota</taxon>
        <taxon>Gammaproteobacteria</taxon>
        <taxon>Steroidobacterales</taxon>
        <taxon>Steroidobacteraceae</taxon>
        <taxon>Steroidobacter</taxon>
    </lineage>
</organism>